<protein>
    <submittedName>
        <fullName evidence="9">Similar to Uncharacterized membrane-associated protein</fullName>
    </submittedName>
</protein>
<keyword evidence="5 7" id="KW-1133">Transmembrane helix</keyword>
<evidence type="ECO:0000256" key="5">
    <source>
        <dbReference type="ARBA" id="ARBA00022989"/>
    </source>
</evidence>
<dbReference type="STRING" id="269800.Tfu_0598"/>
<dbReference type="AlphaFoldDB" id="Q47SD1"/>
<dbReference type="OrthoDB" id="3426404at2"/>
<evidence type="ECO:0000256" key="2">
    <source>
        <dbReference type="ARBA" id="ARBA00010792"/>
    </source>
</evidence>
<reference evidence="9" key="1">
    <citation type="submission" date="2005-07" db="EMBL/GenBank/DDBJ databases">
        <title>Complete sequence of Thermobifida fusca YX.</title>
        <authorList>
            <consortium name="US DOE Joint Genome Institute"/>
            <person name="Copeland A."/>
            <person name="Lucas S."/>
            <person name="Lapidus A."/>
            <person name="Barry K."/>
            <person name="Detter J.C."/>
            <person name="Glavina T."/>
            <person name="Hammon N."/>
            <person name="Israni S."/>
            <person name="Pitluck S."/>
            <person name="Di Bartolo G."/>
            <person name="Chain P."/>
            <person name="Schmutz J."/>
            <person name="Larimer F."/>
            <person name="Land M."/>
            <person name="Lykidis A."/>
            <person name="Richardson P."/>
        </authorList>
    </citation>
    <scope>NUCLEOTIDE SEQUENCE</scope>
    <source>
        <strain evidence="9">YX</strain>
    </source>
</reference>
<evidence type="ECO:0000256" key="3">
    <source>
        <dbReference type="ARBA" id="ARBA00022475"/>
    </source>
</evidence>
<keyword evidence="3" id="KW-1003">Cell membrane</keyword>
<dbReference type="GO" id="GO:0005886">
    <property type="term" value="C:plasma membrane"/>
    <property type="evidence" value="ECO:0007669"/>
    <property type="project" value="UniProtKB-SubCell"/>
</dbReference>
<dbReference type="Pfam" id="PF09335">
    <property type="entry name" value="VTT_dom"/>
    <property type="match status" value="1"/>
</dbReference>
<feature type="domain" description="VTT" evidence="8">
    <location>
        <begin position="11"/>
        <end position="114"/>
    </location>
</feature>
<feature type="transmembrane region" description="Helical" evidence="7">
    <location>
        <begin position="130"/>
        <end position="149"/>
    </location>
</feature>
<evidence type="ECO:0000259" key="8">
    <source>
        <dbReference type="Pfam" id="PF09335"/>
    </source>
</evidence>
<organism evidence="9">
    <name type="scientific">Thermobifida fusca (strain YX)</name>
    <dbReference type="NCBI Taxonomy" id="269800"/>
    <lineage>
        <taxon>Bacteria</taxon>
        <taxon>Bacillati</taxon>
        <taxon>Actinomycetota</taxon>
        <taxon>Actinomycetes</taxon>
        <taxon>Streptosporangiales</taxon>
        <taxon>Nocardiopsidaceae</taxon>
        <taxon>Thermobifida</taxon>
    </lineage>
</organism>
<dbReference type="RefSeq" id="WP_011291045.1">
    <property type="nucleotide sequence ID" value="NC_007333.1"/>
</dbReference>
<dbReference type="InterPro" id="IPR051311">
    <property type="entry name" value="DedA_domain"/>
</dbReference>
<gene>
    <name evidence="9" type="ordered locus">Tfu_0598</name>
</gene>
<keyword evidence="6 7" id="KW-0472">Membrane</keyword>
<keyword evidence="4 7" id="KW-0812">Transmembrane</keyword>
<comment type="similarity">
    <text evidence="2">Belongs to the DedA family.</text>
</comment>
<dbReference type="KEGG" id="tfu:Tfu_0598"/>
<evidence type="ECO:0000256" key="7">
    <source>
        <dbReference type="SAM" id="Phobius"/>
    </source>
</evidence>
<name>Q47SD1_THEFY</name>
<dbReference type="PANTHER" id="PTHR42709:SF6">
    <property type="entry name" value="UNDECAPRENYL PHOSPHATE TRANSPORTER A"/>
    <property type="match status" value="1"/>
</dbReference>
<dbReference type="HOGENOM" id="CLU_098209_1_0_11"/>
<comment type="subcellular location">
    <subcellularLocation>
        <location evidence="1">Cell membrane</location>
        <topology evidence="1">Multi-pass membrane protein</topology>
    </subcellularLocation>
</comment>
<feature type="transmembrane region" description="Helical" evidence="7">
    <location>
        <begin position="12"/>
        <end position="33"/>
    </location>
</feature>
<dbReference type="EMBL" id="CP000088">
    <property type="protein sequence ID" value="AAZ54636.1"/>
    <property type="molecule type" value="Genomic_DNA"/>
</dbReference>
<sequence>MPYEFLEGRPFWVVYLSLLGIVFARAQATYWLGRGLGAGVHRSRLGQRIGPRLEHAENLINRYGPPAVTLSFLTIGIQTAVNLTSGAMRMRFVRYLIAMFVGCLAWAAIYSLGGMAVLAAWWGLFLHSPWAATAAAAAVIAAVVGVKTWRKRRSAAALKEALAAPVADRKRATSPTLAVDREADV</sequence>
<dbReference type="InterPro" id="IPR032816">
    <property type="entry name" value="VTT_dom"/>
</dbReference>
<dbReference type="eggNOG" id="COG0586">
    <property type="taxonomic scope" value="Bacteria"/>
</dbReference>
<evidence type="ECO:0000313" key="9">
    <source>
        <dbReference type="EMBL" id="AAZ54636.1"/>
    </source>
</evidence>
<proteinExistence type="inferred from homology"/>
<evidence type="ECO:0000256" key="1">
    <source>
        <dbReference type="ARBA" id="ARBA00004651"/>
    </source>
</evidence>
<dbReference type="PANTHER" id="PTHR42709">
    <property type="entry name" value="ALKALINE PHOSPHATASE LIKE PROTEIN"/>
    <property type="match status" value="1"/>
</dbReference>
<feature type="transmembrane region" description="Helical" evidence="7">
    <location>
        <begin position="95"/>
        <end position="124"/>
    </location>
</feature>
<evidence type="ECO:0000256" key="6">
    <source>
        <dbReference type="ARBA" id="ARBA00023136"/>
    </source>
</evidence>
<accession>Q47SD1</accession>
<evidence type="ECO:0000256" key="4">
    <source>
        <dbReference type="ARBA" id="ARBA00022692"/>
    </source>
</evidence>